<dbReference type="EMBL" id="JAMYWD010001916">
    <property type="protein sequence ID" value="KAJ4940055.1"/>
    <property type="molecule type" value="Genomic_DNA"/>
</dbReference>
<evidence type="ECO:0000313" key="2">
    <source>
        <dbReference type="Proteomes" id="UP001141806"/>
    </source>
</evidence>
<dbReference type="Proteomes" id="UP001141806">
    <property type="component" value="Unassembled WGS sequence"/>
</dbReference>
<keyword evidence="2" id="KW-1185">Reference proteome</keyword>
<protein>
    <submittedName>
        <fullName evidence="1">Uncharacterized protein</fullName>
    </submittedName>
</protein>
<comment type="caution">
    <text evidence="1">The sequence shown here is derived from an EMBL/GenBank/DDBJ whole genome shotgun (WGS) entry which is preliminary data.</text>
</comment>
<sequence>MNANSKALGVREVRLAALSEVLPYYLMILLSMRGVSVLEIYFDKVSPSVQADPRIVNEAPKECREKASLYGWMRLFGSERWFKALGGDVDLDGAYPGTAASVPFVPGFPKNAAPAFVQRRPSLANHTVQVAVTYGPRRKDLPSQDEKLAFLPPLTTLAILASVQNITLSLCPSLY</sequence>
<reference evidence="1" key="1">
    <citation type="journal article" date="2023" name="Plant J.">
        <title>The genome of the king protea, Protea cynaroides.</title>
        <authorList>
            <person name="Chang J."/>
            <person name="Duong T.A."/>
            <person name="Schoeman C."/>
            <person name="Ma X."/>
            <person name="Roodt D."/>
            <person name="Barker N."/>
            <person name="Li Z."/>
            <person name="Van de Peer Y."/>
            <person name="Mizrachi E."/>
        </authorList>
    </citation>
    <scope>NUCLEOTIDE SEQUENCE</scope>
    <source>
        <tissue evidence="1">Young leaves</tissue>
    </source>
</reference>
<organism evidence="1 2">
    <name type="scientific">Protea cynaroides</name>
    <dbReference type="NCBI Taxonomy" id="273540"/>
    <lineage>
        <taxon>Eukaryota</taxon>
        <taxon>Viridiplantae</taxon>
        <taxon>Streptophyta</taxon>
        <taxon>Embryophyta</taxon>
        <taxon>Tracheophyta</taxon>
        <taxon>Spermatophyta</taxon>
        <taxon>Magnoliopsida</taxon>
        <taxon>Proteales</taxon>
        <taxon>Proteaceae</taxon>
        <taxon>Protea</taxon>
    </lineage>
</organism>
<name>A0A9Q0GMQ3_9MAGN</name>
<evidence type="ECO:0000313" key="1">
    <source>
        <dbReference type="EMBL" id="KAJ4940055.1"/>
    </source>
</evidence>
<proteinExistence type="predicted"/>
<dbReference type="AlphaFoldDB" id="A0A9Q0GMQ3"/>
<gene>
    <name evidence="1" type="ORF">NE237_000150</name>
</gene>
<accession>A0A9Q0GMQ3</accession>